<comment type="pathway">
    <text evidence="4">Cofactor biosynthesis; (R)-pantothenate biosynthesis; (R)-pantoate from 3-methyl-2-oxobutanoate: step 2/2.</text>
</comment>
<dbReference type="SUPFAM" id="SSF48179">
    <property type="entry name" value="6-phosphogluconate dehydrogenase C-terminal domain-like"/>
    <property type="match status" value="1"/>
</dbReference>
<keyword evidence="4" id="KW-0566">Pantothenate biosynthesis</keyword>
<dbReference type="EMBL" id="JAWDIP010000003">
    <property type="protein sequence ID" value="MDY0395305.1"/>
    <property type="molecule type" value="Genomic_DNA"/>
</dbReference>
<protein>
    <recommendedName>
        <fullName evidence="4">2-dehydropantoate 2-reductase</fullName>
        <ecNumber evidence="4">1.1.1.169</ecNumber>
    </recommendedName>
    <alternativeName>
        <fullName evidence="4">Ketopantoate reductase</fullName>
    </alternativeName>
</protein>
<comment type="function">
    <text evidence="4">Catalyzes the NADPH-dependent reduction of ketopantoate into pantoic acid.</text>
</comment>
<dbReference type="InterPro" id="IPR036291">
    <property type="entry name" value="NAD(P)-bd_dom_sf"/>
</dbReference>
<dbReference type="PANTHER" id="PTHR21708">
    <property type="entry name" value="PROBABLE 2-DEHYDROPANTOATE 2-REDUCTASE"/>
    <property type="match status" value="1"/>
</dbReference>
<feature type="domain" description="Ketopantoate reductase C-terminal" evidence="6">
    <location>
        <begin position="178"/>
        <end position="300"/>
    </location>
</feature>
<keyword evidence="3 4" id="KW-0560">Oxidoreductase</keyword>
<keyword evidence="8" id="KW-1185">Reference proteome</keyword>
<organism evidence="7 8">
    <name type="scientific">Tigheibacillus halophilus</name>
    <dbReference type="NCBI Taxonomy" id="361280"/>
    <lineage>
        <taxon>Bacteria</taxon>
        <taxon>Bacillati</taxon>
        <taxon>Bacillota</taxon>
        <taxon>Bacilli</taxon>
        <taxon>Bacillales</taxon>
        <taxon>Bacillaceae</taxon>
        <taxon>Tigheibacillus</taxon>
    </lineage>
</organism>
<accession>A0ABU5C8E2</accession>
<dbReference type="Pfam" id="PF02558">
    <property type="entry name" value="ApbA"/>
    <property type="match status" value="1"/>
</dbReference>
<dbReference type="EC" id="1.1.1.169" evidence="4"/>
<evidence type="ECO:0000259" key="6">
    <source>
        <dbReference type="Pfam" id="PF08546"/>
    </source>
</evidence>
<dbReference type="Pfam" id="PF08546">
    <property type="entry name" value="ApbA_C"/>
    <property type="match status" value="1"/>
</dbReference>
<keyword evidence="2 4" id="KW-0521">NADP</keyword>
<dbReference type="InterPro" id="IPR013328">
    <property type="entry name" value="6PGD_dom2"/>
</dbReference>
<evidence type="ECO:0000259" key="5">
    <source>
        <dbReference type="Pfam" id="PF02558"/>
    </source>
</evidence>
<dbReference type="InterPro" id="IPR051402">
    <property type="entry name" value="KPR-Related"/>
</dbReference>
<evidence type="ECO:0000313" key="7">
    <source>
        <dbReference type="EMBL" id="MDY0395305.1"/>
    </source>
</evidence>
<evidence type="ECO:0000256" key="1">
    <source>
        <dbReference type="ARBA" id="ARBA00007870"/>
    </source>
</evidence>
<dbReference type="NCBIfam" id="TIGR00745">
    <property type="entry name" value="apbA_panE"/>
    <property type="match status" value="1"/>
</dbReference>
<sequence>MHIAVIGAGALGAYYGGRFQEAGAKVTFLVREKRAAQIKEKGLQLKSKLGDYEIKNPAITTRAEDIVDPDVVLLSVKGYHLPGTMKSLQTLANNGAYILPVLNGLEHIGMLQEAVGKDKVLGGLCFIIATLNENGHVVHSSKFHRLLYGALEPTQTNICQRLDELTKHANMESLHCDDIMLELWKKYMFITAFSGITTAVNLPIGPIRENKETFRVAEIILDEMKQLANQSGSEVTKKDVEDAKNGLLALDAEATSSMHQDRRKGLTLEVDHLQGGALRLAKARGVEIPYTDAVHGMIKPFENA</sequence>
<comment type="catalytic activity">
    <reaction evidence="4">
        <text>(R)-pantoate + NADP(+) = 2-dehydropantoate + NADPH + H(+)</text>
        <dbReference type="Rhea" id="RHEA:16233"/>
        <dbReference type="ChEBI" id="CHEBI:11561"/>
        <dbReference type="ChEBI" id="CHEBI:15378"/>
        <dbReference type="ChEBI" id="CHEBI:15980"/>
        <dbReference type="ChEBI" id="CHEBI:57783"/>
        <dbReference type="ChEBI" id="CHEBI:58349"/>
        <dbReference type="EC" id="1.1.1.169"/>
    </reaction>
</comment>
<reference evidence="7 8" key="1">
    <citation type="submission" date="2023-10" db="EMBL/GenBank/DDBJ databases">
        <title>Virgibacillus halophilus 5B73C genome.</title>
        <authorList>
            <person name="Miliotis G."/>
            <person name="Sengupta P."/>
            <person name="Hameed A."/>
            <person name="Chuvochina M."/>
            <person name="Mcdonagh F."/>
            <person name="Simpson A.C."/>
            <person name="Singh N.K."/>
            <person name="Rekha P.D."/>
            <person name="Raman K."/>
            <person name="Hugenholtz P."/>
            <person name="Venkateswaran K."/>
        </authorList>
    </citation>
    <scope>NUCLEOTIDE SEQUENCE [LARGE SCALE GENOMIC DNA]</scope>
    <source>
        <strain evidence="7 8">5B73C</strain>
    </source>
</reference>
<dbReference type="InterPro" id="IPR003710">
    <property type="entry name" value="ApbA"/>
</dbReference>
<comment type="similarity">
    <text evidence="1 4">Belongs to the ketopantoate reductase family.</text>
</comment>
<dbReference type="Proteomes" id="UP001281447">
    <property type="component" value="Unassembled WGS sequence"/>
</dbReference>
<dbReference type="InterPro" id="IPR008927">
    <property type="entry name" value="6-PGluconate_DH-like_C_sf"/>
</dbReference>
<name>A0ABU5C8E2_9BACI</name>
<proteinExistence type="inferred from homology"/>
<dbReference type="Gene3D" id="1.10.1040.10">
    <property type="entry name" value="N-(1-d-carboxylethyl)-l-norvaline Dehydrogenase, domain 2"/>
    <property type="match status" value="1"/>
</dbReference>
<dbReference type="RefSeq" id="WP_390356209.1">
    <property type="nucleotide sequence ID" value="NZ_JBHUIZ010000012.1"/>
</dbReference>
<dbReference type="InterPro" id="IPR013332">
    <property type="entry name" value="KPR_N"/>
</dbReference>
<comment type="caution">
    <text evidence="7">The sequence shown here is derived from an EMBL/GenBank/DDBJ whole genome shotgun (WGS) entry which is preliminary data.</text>
</comment>
<evidence type="ECO:0000256" key="3">
    <source>
        <dbReference type="ARBA" id="ARBA00023002"/>
    </source>
</evidence>
<evidence type="ECO:0000313" key="8">
    <source>
        <dbReference type="Proteomes" id="UP001281447"/>
    </source>
</evidence>
<dbReference type="SUPFAM" id="SSF51735">
    <property type="entry name" value="NAD(P)-binding Rossmann-fold domains"/>
    <property type="match status" value="1"/>
</dbReference>
<gene>
    <name evidence="7" type="ORF">RWE15_13815</name>
</gene>
<evidence type="ECO:0000256" key="2">
    <source>
        <dbReference type="ARBA" id="ARBA00022857"/>
    </source>
</evidence>
<dbReference type="PANTHER" id="PTHR21708:SF26">
    <property type="entry name" value="2-DEHYDROPANTOATE 2-REDUCTASE"/>
    <property type="match status" value="1"/>
</dbReference>
<evidence type="ECO:0000256" key="4">
    <source>
        <dbReference type="RuleBase" id="RU362068"/>
    </source>
</evidence>
<dbReference type="Gene3D" id="3.40.50.720">
    <property type="entry name" value="NAD(P)-binding Rossmann-like Domain"/>
    <property type="match status" value="1"/>
</dbReference>
<dbReference type="InterPro" id="IPR013752">
    <property type="entry name" value="KPA_reductase"/>
</dbReference>
<feature type="domain" description="Ketopantoate reductase N-terminal" evidence="5">
    <location>
        <begin position="3"/>
        <end position="150"/>
    </location>
</feature>